<evidence type="ECO:0000259" key="1">
    <source>
        <dbReference type="Pfam" id="PF00646"/>
    </source>
</evidence>
<keyword evidence="3" id="KW-1185">Reference proteome</keyword>
<evidence type="ECO:0000313" key="3">
    <source>
        <dbReference type="Proteomes" id="UP001152747"/>
    </source>
</evidence>
<name>A0A9P1IAI1_9PELO</name>
<proteinExistence type="predicted"/>
<dbReference type="EMBL" id="CANHGI010000001">
    <property type="protein sequence ID" value="CAI5439735.1"/>
    <property type="molecule type" value="Genomic_DNA"/>
</dbReference>
<organism evidence="2 3">
    <name type="scientific">Caenorhabditis angaria</name>
    <dbReference type="NCBI Taxonomy" id="860376"/>
    <lineage>
        <taxon>Eukaryota</taxon>
        <taxon>Metazoa</taxon>
        <taxon>Ecdysozoa</taxon>
        <taxon>Nematoda</taxon>
        <taxon>Chromadorea</taxon>
        <taxon>Rhabditida</taxon>
        <taxon>Rhabditina</taxon>
        <taxon>Rhabditomorpha</taxon>
        <taxon>Rhabditoidea</taxon>
        <taxon>Rhabditidae</taxon>
        <taxon>Peloderinae</taxon>
        <taxon>Caenorhabditis</taxon>
    </lineage>
</organism>
<protein>
    <recommendedName>
        <fullName evidence="1">F-box domain-containing protein</fullName>
    </recommendedName>
</protein>
<reference evidence="2" key="1">
    <citation type="submission" date="2022-11" db="EMBL/GenBank/DDBJ databases">
        <authorList>
            <person name="Kikuchi T."/>
        </authorList>
    </citation>
    <scope>NUCLEOTIDE SEQUENCE</scope>
    <source>
        <strain evidence="2">PS1010</strain>
    </source>
</reference>
<accession>A0A9P1IAI1</accession>
<dbReference type="Pfam" id="PF00646">
    <property type="entry name" value="F-box"/>
    <property type="match status" value="1"/>
</dbReference>
<evidence type="ECO:0000313" key="2">
    <source>
        <dbReference type="EMBL" id="CAI5439735.1"/>
    </source>
</evidence>
<dbReference type="AlphaFoldDB" id="A0A9P1IAI1"/>
<gene>
    <name evidence="2" type="ORF">CAMP_LOCUS2372</name>
</gene>
<dbReference type="InterPro" id="IPR001810">
    <property type="entry name" value="F-box_dom"/>
</dbReference>
<dbReference type="Proteomes" id="UP001152747">
    <property type="component" value="Unassembled WGS sequence"/>
</dbReference>
<sequence length="105" mass="12720">MRRNSKKQQRLLKKAKKFVIFKWNSIPEEMQQMIVDKMDRKTNCKFMRCSKKSENQARRSPDYLYSYEIKDADGIKVLMLSFTEMGTDYWYEFLEVPIISSHFSE</sequence>
<comment type="caution">
    <text evidence="2">The sequence shown here is derived from an EMBL/GenBank/DDBJ whole genome shotgun (WGS) entry which is preliminary data.</text>
</comment>
<feature type="domain" description="F-box" evidence="1">
    <location>
        <begin position="23"/>
        <end position="61"/>
    </location>
</feature>